<gene>
    <name evidence="1" type="ORF">DDE23_08320</name>
</gene>
<protein>
    <submittedName>
        <fullName evidence="1">Uncharacterized protein</fullName>
    </submittedName>
</protein>
<evidence type="ECO:0000313" key="2">
    <source>
        <dbReference type="Proteomes" id="UP000244810"/>
    </source>
</evidence>
<accession>A0A2T7UU73</accession>
<sequence length="123" mass="13920">MDITPISLADIDPEALPRDRLAMEEGPLDTLLLPILQDGLRQPVEVWPVEGPRPLGPDPGRAALFPRPRGRPHRVLRLNSGNTLRREWTPSGWTIRIDARHAAHPGIVDDILEYVEKWFQKEG</sequence>
<reference evidence="1 2" key="1">
    <citation type="journal article" date="2011" name="Syst. Appl. Microbiol.">
        <title>Defluviimonas denitrificans gen. nov., sp. nov., and Pararhodobacter aggregans gen. nov., sp. nov., non-phototrophic Rhodobacteraceae from the biofilter of a marine aquaculture.</title>
        <authorList>
            <person name="Foesel B.U."/>
            <person name="Drake H.L."/>
            <person name="Schramm A."/>
        </authorList>
    </citation>
    <scope>NUCLEOTIDE SEQUENCE [LARGE SCALE GENOMIC DNA]</scope>
    <source>
        <strain evidence="1 2">D1-19</strain>
    </source>
</reference>
<dbReference type="OrthoDB" id="7812516at2"/>
<dbReference type="AlphaFoldDB" id="A0A2T7UU73"/>
<evidence type="ECO:0000313" key="1">
    <source>
        <dbReference type="EMBL" id="PVE48131.1"/>
    </source>
</evidence>
<proteinExistence type="predicted"/>
<name>A0A2T7UU73_9RHOB</name>
<dbReference type="RefSeq" id="WP_107751505.1">
    <property type="nucleotide sequence ID" value="NZ_QBKF01000004.1"/>
</dbReference>
<comment type="caution">
    <text evidence="1">The sequence shown here is derived from an EMBL/GenBank/DDBJ whole genome shotgun (WGS) entry which is preliminary data.</text>
</comment>
<organism evidence="1 2">
    <name type="scientific">Pararhodobacter aggregans</name>
    <dbReference type="NCBI Taxonomy" id="404875"/>
    <lineage>
        <taxon>Bacteria</taxon>
        <taxon>Pseudomonadati</taxon>
        <taxon>Pseudomonadota</taxon>
        <taxon>Alphaproteobacteria</taxon>
        <taxon>Rhodobacterales</taxon>
        <taxon>Paracoccaceae</taxon>
        <taxon>Pararhodobacter</taxon>
    </lineage>
</organism>
<dbReference type="Proteomes" id="UP000244810">
    <property type="component" value="Unassembled WGS sequence"/>
</dbReference>
<keyword evidence="2" id="KW-1185">Reference proteome</keyword>
<dbReference type="EMBL" id="QDDR01000003">
    <property type="protein sequence ID" value="PVE48131.1"/>
    <property type="molecule type" value="Genomic_DNA"/>
</dbReference>